<reference evidence="2 3" key="1">
    <citation type="submission" date="2016-10" db="EMBL/GenBank/DDBJ databases">
        <authorList>
            <person name="de Groot N.N."/>
        </authorList>
    </citation>
    <scope>NUCLEOTIDE SEQUENCE [LARGE SCALE GENOMIC DNA]</scope>
    <source>
        <strain evidence="2 3">DSM 797</strain>
    </source>
</reference>
<dbReference type="STRING" id="1121325.SAMN04515677_11054"/>
<feature type="transmembrane region" description="Helical" evidence="1">
    <location>
        <begin position="25"/>
        <end position="43"/>
    </location>
</feature>
<name>A0A1G9SRP0_9FIRM</name>
<feature type="transmembrane region" description="Helical" evidence="1">
    <location>
        <begin position="121"/>
        <end position="144"/>
    </location>
</feature>
<sequence>MDSLFALSLTTAIFCGIWSALSSSLGLIAWAGFAGCTSFFAAGGKSKGFKKAILTNLSGVFWAMISIKICQYIEIEHIGAITTAVITFIMCIQAKIKFLDFIPGTFIGSVSTFAASGNWKAVALALILGGILGYICESTGIWLFEVLNKKDNTK</sequence>
<dbReference type="EMBL" id="FNGW01000010">
    <property type="protein sequence ID" value="SDM37515.1"/>
    <property type="molecule type" value="Genomic_DNA"/>
</dbReference>
<evidence type="ECO:0008006" key="4">
    <source>
        <dbReference type="Google" id="ProtNLM"/>
    </source>
</evidence>
<gene>
    <name evidence="2" type="ORF">SAMN04515677_11054</name>
</gene>
<keyword evidence="3" id="KW-1185">Reference proteome</keyword>
<evidence type="ECO:0000313" key="2">
    <source>
        <dbReference type="EMBL" id="SDM37515.1"/>
    </source>
</evidence>
<keyword evidence="1" id="KW-0472">Membrane</keyword>
<dbReference type="AlphaFoldDB" id="A0A1G9SRP0"/>
<dbReference type="InterPro" id="IPR009476">
    <property type="entry name" value="DUF1097"/>
</dbReference>
<keyword evidence="1" id="KW-1133">Transmembrane helix</keyword>
<keyword evidence="1" id="KW-0812">Transmembrane</keyword>
<dbReference type="Proteomes" id="UP000199068">
    <property type="component" value="Unassembled WGS sequence"/>
</dbReference>
<organism evidence="2 3">
    <name type="scientific">Romboutsia lituseburensis DSM 797</name>
    <dbReference type="NCBI Taxonomy" id="1121325"/>
    <lineage>
        <taxon>Bacteria</taxon>
        <taxon>Bacillati</taxon>
        <taxon>Bacillota</taxon>
        <taxon>Clostridia</taxon>
        <taxon>Peptostreptococcales</taxon>
        <taxon>Peptostreptococcaceae</taxon>
        <taxon>Romboutsia</taxon>
    </lineage>
</organism>
<dbReference type="RefSeq" id="WP_092727378.1">
    <property type="nucleotide sequence ID" value="NZ_FNGW01000010.1"/>
</dbReference>
<evidence type="ECO:0000256" key="1">
    <source>
        <dbReference type="SAM" id="Phobius"/>
    </source>
</evidence>
<protein>
    <recommendedName>
        <fullName evidence="4">Inner membrane protein YcdZ</fullName>
    </recommendedName>
</protein>
<evidence type="ECO:0000313" key="3">
    <source>
        <dbReference type="Proteomes" id="UP000199068"/>
    </source>
</evidence>
<dbReference type="Pfam" id="PF06496">
    <property type="entry name" value="DUF1097"/>
    <property type="match status" value="1"/>
</dbReference>
<proteinExistence type="predicted"/>
<accession>A0A1G9SRP0</accession>